<dbReference type="OrthoDB" id="3647690at2759"/>
<feature type="compositionally biased region" description="Acidic residues" evidence="1">
    <location>
        <begin position="602"/>
        <end position="622"/>
    </location>
</feature>
<evidence type="ECO:0000313" key="3">
    <source>
        <dbReference type="Proteomes" id="UP000249056"/>
    </source>
</evidence>
<feature type="region of interest" description="Disordered" evidence="1">
    <location>
        <begin position="100"/>
        <end position="119"/>
    </location>
</feature>
<keyword evidence="3" id="KW-1185">Reference proteome</keyword>
<sequence>MEELLGRDSGLCKATKGRYGQRKEKKESGLKGKAYLVVGVIPGTHNIPRIPPVTATKNTNDTSRVKNERESVLVAQTPQRLSSPLISNHIQQDSSTVDFKTSGQQQSDTNILQEQSDPNKKIASISTERTKERTLFDWDLNTGMDPHSHERKRNMQEMREGHRNSAVMGMEEVEEDKPMTRRGIRELRRGNRRSISVVMEAISEDVSVNSHTIHSASSKSSTTSKKSGEEPQSQHQNRSARRIASSAQITRKGTFGTGSLREDILISSELSSPDPLSQNPTMSPGIPGMNSSRNTGTSTPVSRDGYSSEDSLSAGSDIPAIARPKPHNSTAKYLDSSLPTARRAKKFQRTLGGMKVAGSWAEAGPSIRRKGFLKKKASIDMVTEEWPLKNEQPFTCIGTIAVQRKSKGKGTVADTIDPMERYSSLNSPEPHPASKHYSTGWKARKLESMPESKSILNSKNEEKAWTYKGIVAAGVRNYDGEFKQSYLVEWEGDWAPTWVQKSFTEAPMMAKWEQKCKIWKAQSRTDAGRRLKREKKIERILFDEIPKGKYLLVQYTSDLRPEWVTKSKVDDGIMKEFLEREKTWRYWDGGHGLRKVDSKDGEGEDEESSSAEIETDDDDDDLASDKQKWTEV</sequence>
<feature type="compositionally biased region" description="Polar residues" evidence="1">
    <location>
        <begin position="269"/>
        <end position="282"/>
    </location>
</feature>
<reference evidence="2 3" key="1">
    <citation type="submission" date="2018-06" db="EMBL/GenBank/DDBJ databases">
        <title>Genome Sequence of the Brown Rot Fungal Pathogen Monilinia fructigena.</title>
        <authorList>
            <person name="Landi L."/>
            <person name="De Miccolis Angelini R.M."/>
            <person name="Pollastro S."/>
            <person name="Abate D."/>
            <person name="Faretra F."/>
            <person name="Romanazzi G."/>
        </authorList>
    </citation>
    <scope>NUCLEOTIDE SEQUENCE [LARGE SCALE GENOMIC DNA]</scope>
    <source>
        <strain evidence="2 3">Mfrg269</strain>
    </source>
</reference>
<protein>
    <recommendedName>
        <fullName evidence="4">Chromo domain-containing protein</fullName>
    </recommendedName>
</protein>
<name>A0A395IYW1_9HELO</name>
<dbReference type="Proteomes" id="UP000249056">
    <property type="component" value="Unassembled WGS sequence"/>
</dbReference>
<gene>
    <name evidence="2" type="ORF">DID88_001014</name>
</gene>
<feature type="region of interest" description="Disordered" evidence="1">
    <location>
        <begin position="208"/>
        <end position="256"/>
    </location>
</feature>
<feature type="region of interest" description="Disordered" evidence="1">
    <location>
        <begin position="269"/>
        <end position="337"/>
    </location>
</feature>
<accession>A0A395IYW1</accession>
<organism evidence="2 3">
    <name type="scientific">Monilinia fructigena</name>
    <dbReference type="NCBI Taxonomy" id="38457"/>
    <lineage>
        <taxon>Eukaryota</taxon>
        <taxon>Fungi</taxon>
        <taxon>Dikarya</taxon>
        <taxon>Ascomycota</taxon>
        <taxon>Pezizomycotina</taxon>
        <taxon>Leotiomycetes</taxon>
        <taxon>Helotiales</taxon>
        <taxon>Sclerotiniaceae</taxon>
        <taxon>Monilinia</taxon>
    </lineage>
</organism>
<evidence type="ECO:0000313" key="2">
    <source>
        <dbReference type="EMBL" id="RAL65447.1"/>
    </source>
</evidence>
<feature type="compositionally biased region" description="Polar residues" evidence="1">
    <location>
        <begin position="289"/>
        <end position="301"/>
    </location>
</feature>
<feature type="compositionally biased region" description="Basic and acidic residues" evidence="1">
    <location>
        <begin position="153"/>
        <end position="162"/>
    </location>
</feature>
<dbReference type="AlphaFoldDB" id="A0A395IYW1"/>
<feature type="region of interest" description="Disordered" evidence="1">
    <location>
        <begin position="139"/>
        <end position="162"/>
    </location>
</feature>
<feature type="compositionally biased region" description="Basic and acidic residues" evidence="1">
    <location>
        <begin position="623"/>
        <end position="632"/>
    </location>
</feature>
<feature type="compositionally biased region" description="Polar residues" evidence="1">
    <location>
        <begin position="100"/>
        <end position="116"/>
    </location>
</feature>
<feature type="region of interest" description="Disordered" evidence="1">
    <location>
        <begin position="1"/>
        <end position="28"/>
    </location>
</feature>
<proteinExistence type="predicted"/>
<dbReference type="EMBL" id="QKRW01000010">
    <property type="protein sequence ID" value="RAL65447.1"/>
    <property type="molecule type" value="Genomic_DNA"/>
</dbReference>
<feature type="region of interest" description="Disordered" evidence="1">
    <location>
        <begin position="589"/>
        <end position="632"/>
    </location>
</feature>
<evidence type="ECO:0008006" key="4">
    <source>
        <dbReference type="Google" id="ProtNLM"/>
    </source>
</evidence>
<evidence type="ECO:0000256" key="1">
    <source>
        <dbReference type="SAM" id="MobiDB-lite"/>
    </source>
</evidence>
<comment type="caution">
    <text evidence="2">The sequence shown here is derived from an EMBL/GenBank/DDBJ whole genome shotgun (WGS) entry which is preliminary data.</text>
</comment>
<feature type="compositionally biased region" description="Low complexity" evidence="1">
    <location>
        <begin position="210"/>
        <end position="225"/>
    </location>
</feature>